<keyword evidence="4" id="KW-0949">S-adenosyl-L-methionine</keyword>
<dbReference type="InterPro" id="IPR008854">
    <property type="entry name" value="TPMT"/>
</dbReference>
<dbReference type="AlphaFoldDB" id="A0A2U1J897"/>
<evidence type="ECO:0008006" key="7">
    <source>
        <dbReference type="Google" id="ProtNLM"/>
    </source>
</evidence>
<dbReference type="PROSITE" id="PS51585">
    <property type="entry name" value="SAM_MT_TPMT"/>
    <property type="match status" value="1"/>
</dbReference>
<dbReference type="InterPro" id="IPR029063">
    <property type="entry name" value="SAM-dependent_MTases_sf"/>
</dbReference>
<evidence type="ECO:0000313" key="6">
    <source>
        <dbReference type="Proteomes" id="UP000245591"/>
    </source>
</evidence>
<dbReference type="CDD" id="cd02440">
    <property type="entry name" value="AdoMet_MTases"/>
    <property type="match status" value="1"/>
</dbReference>
<dbReference type="PANTHER" id="PTHR32183:SF6">
    <property type="entry name" value="CYSTEINE SULFINATE DESULFINASE_CYSTEINE DESULFURASE AND RELATED ENZYMES"/>
    <property type="match status" value="1"/>
</dbReference>
<dbReference type="GO" id="GO:0032259">
    <property type="term" value="P:methylation"/>
    <property type="evidence" value="ECO:0007669"/>
    <property type="project" value="UniProtKB-KW"/>
</dbReference>
<keyword evidence="3" id="KW-0808">Transferase</keyword>
<keyword evidence="1" id="KW-0597">Phosphoprotein</keyword>
<proteinExistence type="predicted"/>
<comment type="caution">
    <text evidence="5">The sequence shown here is derived from an EMBL/GenBank/DDBJ whole genome shotgun (WGS) entry which is preliminary data.</text>
</comment>
<evidence type="ECO:0000256" key="3">
    <source>
        <dbReference type="ARBA" id="ARBA00022679"/>
    </source>
</evidence>
<dbReference type="GO" id="GO:0008757">
    <property type="term" value="F:S-adenosylmethionine-dependent methyltransferase activity"/>
    <property type="evidence" value="ECO:0007669"/>
    <property type="project" value="InterPro"/>
</dbReference>
<sequence length="211" mass="24546">MVENSNLQNSYWENFWKEGNTDWDLGRIDPALKELVEEKDFELAKGNGLVPGCGRGYDVFYFAEKGYNMTGLDVSVTACKTASELRDSLGISKEKAKFMAEDFYTFKVPDTKYQLVYDYTFFCAIEPRLRRSWGNRCAELVSKGGHLITLMYPFEYICEPPPHPVTEEAYHEVLDNNFDLVYIDHNPRKDPSRQYKNVMAVWKRKRNSSVK</sequence>
<organism evidence="5 6">
    <name type="scientific">Smittium angustum</name>
    <dbReference type="NCBI Taxonomy" id="133377"/>
    <lineage>
        <taxon>Eukaryota</taxon>
        <taxon>Fungi</taxon>
        <taxon>Fungi incertae sedis</taxon>
        <taxon>Zoopagomycota</taxon>
        <taxon>Kickxellomycotina</taxon>
        <taxon>Harpellomycetes</taxon>
        <taxon>Harpellales</taxon>
        <taxon>Legeriomycetaceae</taxon>
        <taxon>Smittium</taxon>
    </lineage>
</organism>
<dbReference type="PANTHER" id="PTHR32183">
    <property type="match status" value="1"/>
</dbReference>
<accession>A0A2U1J897</accession>
<keyword evidence="2" id="KW-0489">Methyltransferase</keyword>
<evidence type="ECO:0000256" key="2">
    <source>
        <dbReference type="ARBA" id="ARBA00022603"/>
    </source>
</evidence>
<evidence type="ECO:0000313" key="5">
    <source>
        <dbReference type="EMBL" id="PWA01264.1"/>
    </source>
</evidence>
<keyword evidence="6" id="KW-1185">Reference proteome</keyword>
<evidence type="ECO:0000256" key="1">
    <source>
        <dbReference type="ARBA" id="ARBA00022553"/>
    </source>
</evidence>
<dbReference type="SUPFAM" id="SSF53335">
    <property type="entry name" value="S-adenosyl-L-methionine-dependent methyltransferases"/>
    <property type="match status" value="1"/>
</dbReference>
<reference evidence="5 6" key="1">
    <citation type="journal article" date="2018" name="MBio">
        <title>Comparative Genomics Reveals the Core Gene Toolbox for the Fungus-Insect Symbiosis.</title>
        <authorList>
            <person name="Wang Y."/>
            <person name="Stata M."/>
            <person name="Wang W."/>
            <person name="Stajich J.E."/>
            <person name="White M.M."/>
            <person name="Moncalvo J.M."/>
        </authorList>
    </citation>
    <scope>NUCLEOTIDE SEQUENCE [LARGE SCALE GENOMIC DNA]</scope>
    <source>
        <strain evidence="5 6">AUS-126-30</strain>
    </source>
</reference>
<dbReference type="Proteomes" id="UP000245591">
    <property type="component" value="Unassembled WGS sequence"/>
</dbReference>
<dbReference type="Pfam" id="PF05724">
    <property type="entry name" value="TPMT"/>
    <property type="match status" value="1"/>
</dbReference>
<dbReference type="EMBL" id="MBFU01000199">
    <property type="protein sequence ID" value="PWA01264.1"/>
    <property type="molecule type" value="Genomic_DNA"/>
</dbReference>
<dbReference type="Gene3D" id="3.40.50.150">
    <property type="entry name" value="Vaccinia Virus protein VP39"/>
    <property type="match status" value="1"/>
</dbReference>
<gene>
    <name evidence="5" type="ORF">BB558_002640</name>
</gene>
<protein>
    <recommendedName>
        <fullName evidence="7">Thiopurine S-methyltransferase</fullName>
    </recommendedName>
</protein>
<name>A0A2U1J897_SMIAN</name>
<evidence type="ECO:0000256" key="4">
    <source>
        <dbReference type="ARBA" id="ARBA00022691"/>
    </source>
</evidence>